<evidence type="ECO:0000313" key="1">
    <source>
        <dbReference type="EMBL" id="KAK7308511.1"/>
    </source>
</evidence>
<dbReference type="AlphaFoldDB" id="A0AAN9PS50"/>
<dbReference type="EMBL" id="JAYMYQ010000010">
    <property type="protein sequence ID" value="KAK7308511.1"/>
    <property type="molecule type" value="Genomic_DNA"/>
</dbReference>
<comment type="caution">
    <text evidence="1">The sequence shown here is derived from an EMBL/GenBank/DDBJ whole genome shotgun (WGS) entry which is preliminary data.</text>
</comment>
<evidence type="ECO:0000313" key="2">
    <source>
        <dbReference type="Proteomes" id="UP001367508"/>
    </source>
</evidence>
<proteinExistence type="predicted"/>
<organism evidence="1 2">
    <name type="scientific">Canavalia gladiata</name>
    <name type="common">Sword bean</name>
    <name type="synonym">Dolichos gladiatus</name>
    <dbReference type="NCBI Taxonomy" id="3824"/>
    <lineage>
        <taxon>Eukaryota</taxon>
        <taxon>Viridiplantae</taxon>
        <taxon>Streptophyta</taxon>
        <taxon>Embryophyta</taxon>
        <taxon>Tracheophyta</taxon>
        <taxon>Spermatophyta</taxon>
        <taxon>Magnoliopsida</taxon>
        <taxon>eudicotyledons</taxon>
        <taxon>Gunneridae</taxon>
        <taxon>Pentapetalae</taxon>
        <taxon>rosids</taxon>
        <taxon>fabids</taxon>
        <taxon>Fabales</taxon>
        <taxon>Fabaceae</taxon>
        <taxon>Papilionoideae</taxon>
        <taxon>50 kb inversion clade</taxon>
        <taxon>NPAAA clade</taxon>
        <taxon>indigoferoid/millettioid clade</taxon>
        <taxon>Phaseoleae</taxon>
        <taxon>Canavalia</taxon>
    </lineage>
</organism>
<name>A0AAN9PS50_CANGL</name>
<keyword evidence="2" id="KW-1185">Reference proteome</keyword>
<sequence length="208" mass="23697">MHMGRGPFLATWQCEYPREFWLLLGARYKNKKERKKKGSSGAWGGFSRSSRSPWLLKRKKRSRPPGSKTVVQVHQAKPCLQIAKGHLPPPLGNEHYRNGELEISTTSCSNETACIDPCHKWRAQSRNKIALDHAQFLTENDRIPQIREDMSHAKPMQPLTHEVAFNPDHICWGGQALEVRQEQVRTMLVAKGAECGKAIYQAQQQGNF</sequence>
<accession>A0AAN9PS50</accession>
<gene>
    <name evidence="1" type="ORF">VNO77_42119</name>
</gene>
<protein>
    <submittedName>
        <fullName evidence="1">Uncharacterized protein</fullName>
    </submittedName>
</protein>
<dbReference type="Proteomes" id="UP001367508">
    <property type="component" value="Unassembled WGS sequence"/>
</dbReference>
<reference evidence="1 2" key="1">
    <citation type="submission" date="2024-01" db="EMBL/GenBank/DDBJ databases">
        <title>The genomes of 5 underutilized Papilionoideae crops provide insights into root nodulation and disease resistanc.</title>
        <authorList>
            <person name="Jiang F."/>
        </authorList>
    </citation>
    <scope>NUCLEOTIDE SEQUENCE [LARGE SCALE GENOMIC DNA]</scope>
    <source>
        <strain evidence="1">LVBAO_FW01</strain>
        <tissue evidence="1">Leaves</tissue>
    </source>
</reference>